<evidence type="ECO:0000313" key="5">
    <source>
        <dbReference type="RefSeq" id="XP_011636615.1"/>
    </source>
</evidence>
<dbReference type="Proteomes" id="UP000504615">
    <property type="component" value="Unplaced"/>
</dbReference>
<accession>A0A6I9WCC2</accession>
<dbReference type="GeneID" id="105426884"/>
<dbReference type="RefSeq" id="XP_011636607.1">
    <property type="nucleotide sequence ID" value="XM_011638305.2"/>
</dbReference>
<name>A0A6I9WCC2_9HYME</name>
<dbReference type="RefSeq" id="XP_011636599.1">
    <property type="nucleotide sequence ID" value="XM_011638297.2"/>
</dbReference>
<reference evidence="3 4" key="1">
    <citation type="submission" date="2025-04" db="UniProtKB">
        <authorList>
            <consortium name="RefSeq"/>
        </authorList>
    </citation>
    <scope>IDENTIFICATION</scope>
</reference>
<evidence type="ECO:0000313" key="3">
    <source>
        <dbReference type="RefSeq" id="XP_011636599.1"/>
    </source>
</evidence>
<evidence type="ECO:0000313" key="6">
    <source>
        <dbReference type="RefSeq" id="XP_011636624.1"/>
    </source>
</evidence>
<feature type="compositionally biased region" description="Polar residues" evidence="1">
    <location>
        <begin position="107"/>
        <end position="116"/>
    </location>
</feature>
<dbReference type="RefSeq" id="XP_011636624.1">
    <property type="nucleotide sequence ID" value="XM_011638322.2"/>
</dbReference>
<organism evidence="2 6">
    <name type="scientific">Pogonomyrmex barbatus</name>
    <name type="common">red harvester ant</name>
    <dbReference type="NCBI Taxonomy" id="144034"/>
    <lineage>
        <taxon>Eukaryota</taxon>
        <taxon>Metazoa</taxon>
        <taxon>Ecdysozoa</taxon>
        <taxon>Arthropoda</taxon>
        <taxon>Hexapoda</taxon>
        <taxon>Insecta</taxon>
        <taxon>Pterygota</taxon>
        <taxon>Neoptera</taxon>
        <taxon>Endopterygota</taxon>
        <taxon>Hymenoptera</taxon>
        <taxon>Apocrita</taxon>
        <taxon>Aculeata</taxon>
        <taxon>Formicoidea</taxon>
        <taxon>Formicidae</taxon>
        <taxon>Myrmicinae</taxon>
        <taxon>Pogonomyrmex</taxon>
    </lineage>
</organism>
<keyword evidence="2" id="KW-1185">Reference proteome</keyword>
<feature type="region of interest" description="Disordered" evidence="1">
    <location>
        <begin position="106"/>
        <end position="125"/>
    </location>
</feature>
<dbReference type="KEGG" id="pbar:105426884"/>
<gene>
    <name evidence="3 4 5 6" type="primary">LOC105426884</name>
</gene>
<dbReference type="RefSeq" id="XP_011636615.1">
    <property type="nucleotide sequence ID" value="XM_011638313.2"/>
</dbReference>
<proteinExistence type="predicted"/>
<evidence type="ECO:0000313" key="4">
    <source>
        <dbReference type="RefSeq" id="XP_011636607.1"/>
    </source>
</evidence>
<protein>
    <submittedName>
        <fullName evidence="3 4">Uncharacterized protein LOC105426884</fullName>
    </submittedName>
</protein>
<evidence type="ECO:0000313" key="2">
    <source>
        <dbReference type="Proteomes" id="UP000504615"/>
    </source>
</evidence>
<evidence type="ECO:0000256" key="1">
    <source>
        <dbReference type="SAM" id="MobiDB-lite"/>
    </source>
</evidence>
<dbReference type="AlphaFoldDB" id="A0A6I9WCC2"/>
<sequence length="125" mass="13836">MEDLSSCKRDNTYDFCLTGSKSILTDLTHPRFMLSRLDSFRAVCSGHCSQTMPNPFLAILIGPTLTLRGTVTKRGNLSTDLLSCHSIVKAEVILSCPAIVASEWEVPTQSSTMKNSPTKRRNQEE</sequence>